<dbReference type="Proteomes" id="UP000240892">
    <property type="component" value="Unassembled WGS sequence"/>
</dbReference>
<dbReference type="Gene3D" id="3.40.50.720">
    <property type="entry name" value="NAD(P)-binding Rossmann-like Domain"/>
    <property type="match status" value="1"/>
</dbReference>
<dbReference type="PANTHER" id="PTHR43249:SF1">
    <property type="entry name" value="D-GLUCOSIDE 3-DEHYDROGENASE"/>
    <property type="match status" value="1"/>
</dbReference>
<dbReference type="EMBL" id="PYHO01000021">
    <property type="protein sequence ID" value="PSR44949.1"/>
    <property type="molecule type" value="Genomic_DNA"/>
</dbReference>
<evidence type="ECO:0000259" key="2">
    <source>
        <dbReference type="Pfam" id="PF22725"/>
    </source>
</evidence>
<feature type="domain" description="Gfo/Idh/MocA-like oxidoreductase N-terminal" evidence="1">
    <location>
        <begin position="5"/>
        <end position="118"/>
    </location>
</feature>
<name>A0A2T2XXC2_9ENTR</name>
<dbReference type="SUPFAM" id="SSF51735">
    <property type="entry name" value="NAD(P)-binding Rossmann-fold domains"/>
    <property type="match status" value="1"/>
</dbReference>
<dbReference type="InterPro" id="IPR052515">
    <property type="entry name" value="Gfo/Idh/MocA_Oxidoreductase"/>
</dbReference>
<accession>A0A2T2XXC2</accession>
<comment type="caution">
    <text evidence="3">The sequence shown here is derived from an EMBL/GenBank/DDBJ whole genome shotgun (WGS) entry which is preliminary data.</text>
</comment>
<dbReference type="GO" id="GO:0000166">
    <property type="term" value="F:nucleotide binding"/>
    <property type="evidence" value="ECO:0007669"/>
    <property type="project" value="InterPro"/>
</dbReference>
<evidence type="ECO:0000313" key="4">
    <source>
        <dbReference type="Proteomes" id="UP000240892"/>
    </source>
</evidence>
<dbReference type="AlphaFoldDB" id="A0A2T2XXC2"/>
<dbReference type="InterPro" id="IPR036291">
    <property type="entry name" value="NAD(P)-bd_dom_sf"/>
</dbReference>
<dbReference type="PANTHER" id="PTHR43249">
    <property type="entry name" value="UDP-N-ACETYL-2-AMINO-2-DEOXY-D-GLUCURONATE OXIDASE"/>
    <property type="match status" value="1"/>
</dbReference>
<dbReference type="InterPro" id="IPR000683">
    <property type="entry name" value="Gfo/Idh/MocA-like_OxRdtase_N"/>
</dbReference>
<evidence type="ECO:0008006" key="5">
    <source>
        <dbReference type="Google" id="ProtNLM"/>
    </source>
</evidence>
<dbReference type="SUPFAM" id="SSF55347">
    <property type="entry name" value="Glyceraldehyde-3-phosphate dehydrogenase-like, C-terminal domain"/>
    <property type="match status" value="1"/>
</dbReference>
<feature type="domain" description="GFO/IDH/MocA-like oxidoreductase" evidence="2">
    <location>
        <begin position="128"/>
        <end position="249"/>
    </location>
</feature>
<evidence type="ECO:0000259" key="1">
    <source>
        <dbReference type="Pfam" id="PF01408"/>
    </source>
</evidence>
<keyword evidence="4" id="KW-1185">Reference proteome</keyword>
<sequence length="330" mass="35813">MRNAMKYVIVGSGNISNTYLRAVEHIEGSTIVGCISRRGRTPQAAGDLPCWPDLSAVDRDYDAVIVATPNGLHHQSAIQAAEAGKHVLVEKPLEITLSAADRMIASAEAAGVVLAVAYQRRTRPDNMALKALLESGALGKRYSVDVSCRFWRDQAYYDSADYRGGYAIDGGGVFIQQGAHHIDNYLWLFGMPVSVTSELATFAHQMEAEDHGAAIFRHADGMIGTFVASTCARPGFSARLEFSCEKGSFTVTDDRITQWYIDGIDNPSEGLPETRSEGAHSAVVTDTFGHQAILRDFANAVVSGAAPLCSGRDARRATELVLQIYKRRVE</sequence>
<protein>
    <recommendedName>
        <fullName evidence="5">Oxidoreductase</fullName>
    </recommendedName>
</protein>
<dbReference type="InterPro" id="IPR055170">
    <property type="entry name" value="GFO_IDH_MocA-like_dom"/>
</dbReference>
<dbReference type="Pfam" id="PF22725">
    <property type="entry name" value="GFO_IDH_MocA_C3"/>
    <property type="match status" value="1"/>
</dbReference>
<proteinExistence type="predicted"/>
<organism evidence="3 4">
    <name type="scientific">Kluyvera genomosp. 2</name>
    <dbReference type="NCBI Taxonomy" id="2774054"/>
    <lineage>
        <taxon>Bacteria</taxon>
        <taxon>Pseudomonadati</taxon>
        <taxon>Pseudomonadota</taxon>
        <taxon>Gammaproteobacteria</taxon>
        <taxon>Enterobacterales</taxon>
        <taxon>Enterobacteriaceae</taxon>
        <taxon>Kluyvera</taxon>
    </lineage>
</organism>
<gene>
    <name evidence="3" type="ORF">C8256_20570</name>
</gene>
<dbReference type="Pfam" id="PF01408">
    <property type="entry name" value="GFO_IDH_MocA"/>
    <property type="match status" value="1"/>
</dbReference>
<evidence type="ECO:0000313" key="3">
    <source>
        <dbReference type="EMBL" id="PSR44949.1"/>
    </source>
</evidence>
<reference evidence="3 4" key="1">
    <citation type="submission" date="2018-03" db="EMBL/GenBank/DDBJ databases">
        <title>First report of an OXA-48+CTX-M-M-producing Kluyvera ascorbata clone recovered from patients admitted in a University Hospital in Madrid, Spain.</title>
        <authorList>
            <person name="Hernandez-Garcia M."/>
            <person name="Leon-Sampedro R."/>
            <person name="Perez-Viso B."/>
            <person name="Morosini M.I."/>
            <person name="Lopez-Fresnena N."/>
            <person name="Coque T.M."/>
            <person name="Bonten M."/>
            <person name="Malhotra-Kumar S."/>
            <person name="Ruiz-Garbajosa P."/>
            <person name="Canton R."/>
        </authorList>
    </citation>
    <scope>NUCLEOTIDE SEQUENCE [LARGE SCALE GENOMIC DNA]</scope>
    <source>
        <strain evidence="3 4">KA2</strain>
    </source>
</reference>
<dbReference type="Gene3D" id="3.30.360.10">
    <property type="entry name" value="Dihydrodipicolinate Reductase, domain 2"/>
    <property type="match status" value="1"/>
</dbReference>